<evidence type="ECO:0000256" key="1">
    <source>
        <dbReference type="ARBA" id="ARBA00008520"/>
    </source>
</evidence>
<comment type="similarity">
    <text evidence="1">Belongs to the bacterial solute-binding protein 1 family.</text>
</comment>
<evidence type="ECO:0000256" key="4">
    <source>
        <dbReference type="SAM" id="MobiDB-lite"/>
    </source>
</evidence>
<dbReference type="EMBL" id="JBHUHQ010000016">
    <property type="protein sequence ID" value="MFD2044917.1"/>
    <property type="molecule type" value="Genomic_DNA"/>
</dbReference>
<dbReference type="PANTHER" id="PTHR30061:SF50">
    <property type="entry name" value="MALTOSE_MALTODEXTRIN-BINDING PERIPLASMIC PROTEIN"/>
    <property type="match status" value="1"/>
</dbReference>
<feature type="compositionally biased region" description="Acidic residues" evidence="4">
    <location>
        <begin position="27"/>
        <end position="62"/>
    </location>
</feature>
<dbReference type="RefSeq" id="WP_377557516.1">
    <property type="nucleotide sequence ID" value="NZ_JBHUHQ010000016.1"/>
</dbReference>
<dbReference type="Gene3D" id="3.40.190.10">
    <property type="entry name" value="Periplasmic binding protein-like II"/>
    <property type="match status" value="2"/>
</dbReference>
<dbReference type="Proteomes" id="UP001597383">
    <property type="component" value="Unassembled WGS sequence"/>
</dbReference>
<dbReference type="PROSITE" id="PS51257">
    <property type="entry name" value="PROKAR_LIPOPROTEIN"/>
    <property type="match status" value="1"/>
</dbReference>
<protein>
    <submittedName>
        <fullName evidence="5">Sugar ABC transporter substrate-binding protein</fullName>
    </submittedName>
</protein>
<sequence>MSGRFLKLGFVLALVFMLFLIGCSSDNESEGEKEDPETTEPETNEEEPDETEDSDEAVSDESAELTVWIMETGSPEEAEAYFDGVTEQFNETYPNVEVNVQFIPWLSAHQNLITAMASGNAPDISELGTTWNPEFAAMGALMNLDDVVAEWGMGDGWVPALEEVGTYDNSLYGVPWYAGLRQLVYNKEILDEAGVEVPTTYDELLTAGEAIINNTDAFAYPAIGINQHAVLPTIWHFGGELAVQEENDDGDMQWVSKVNEPEAVEAIEHYTNMYKNGFVPEGALNWSVLDTRQAFAQEDLAMAIDVAPGVNAMINENPDIKDKIGIAPLPMKDNNASFVGGSNLAIFEQSPNKELAAEYLKLMVSEENISEWAQFTGFFPGTLEGLDNPIFTEDPLLAVFAEAMIDGRSYPASPSWGRFEGENLFVSPIQEIMTGDKTVQEALDEIAETMNKIFATE</sequence>
<gene>
    <name evidence="5" type="ORF">ACFSJF_11605</name>
</gene>
<evidence type="ECO:0000313" key="5">
    <source>
        <dbReference type="EMBL" id="MFD2044917.1"/>
    </source>
</evidence>
<comment type="caution">
    <text evidence="5">The sequence shown here is derived from an EMBL/GenBank/DDBJ whole genome shotgun (WGS) entry which is preliminary data.</text>
</comment>
<evidence type="ECO:0000256" key="2">
    <source>
        <dbReference type="ARBA" id="ARBA00022448"/>
    </source>
</evidence>
<organism evidence="5 6">
    <name type="scientific">Ornithinibacillus salinisoli</name>
    <dbReference type="NCBI Taxonomy" id="1848459"/>
    <lineage>
        <taxon>Bacteria</taxon>
        <taxon>Bacillati</taxon>
        <taxon>Bacillota</taxon>
        <taxon>Bacilli</taxon>
        <taxon>Bacillales</taxon>
        <taxon>Bacillaceae</taxon>
        <taxon>Ornithinibacillus</taxon>
    </lineage>
</organism>
<proteinExistence type="inferred from homology"/>
<dbReference type="InterPro" id="IPR006059">
    <property type="entry name" value="SBP"/>
</dbReference>
<evidence type="ECO:0000256" key="3">
    <source>
        <dbReference type="ARBA" id="ARBA00022729"/>
    </source>
</evidence>
<dbReference type="CDD" id="cd14747">
    <property type="entry name" value="PBP2_MalE"/>
    <property type="match status" value="1"/>
</dbReference>
<keyword evidence="2" id="KW-0813">Transport</keyword>
<keyword evidence="6" id="KW-1185">Reference proteome</keyword>
<accession>A0ABW4W013</accession>
<dbReference type="Pfam" id="PF01547">
    <property type="entry name" value="SBP_bac_1"/>
    <property type="match status" value="1"/>
</dbReference>
<dbReference type="SUPFAM" id="SSF53850">
    <property type="entry name" value="Periplasmic binding protein-like II"/>
    <property type="match status" value="1"/>
</dbReference>
<keyword evidence="3" id="KW-0732">Signal</keyword>
<name>A0ABW4W013_9BACI</name>
<feature type="region of interest" description="Disordered" evidence="4">
    <location>
        <begin position="26"/>
        <end position="62"/>
    </location>
</feature>
<evidence type="ECO:0000313" key="6">
    <source>
        <dbReference type="Proteomes" id="UP001597383"/>
    </source>
</evidence>
<reference evidence="6" key="1">
    <citation type="journal article" date="2019" name="Int. J. Syst. Evol. Microbiol.">
        <title>The Global Catalogue of Microorganisms (GCM) 10K type strain sequencing project: providing services to taxonomists for standard genome sequencing and annotation.</title>
        <authorList>
            <consortium name="The Broad Institute Genomics Platform"/>
            <consortium name="The Broad Institute Genome Sequencing Center for Infectious Disease"/>
            <person name="Wu L."/>
            <person name="Ma J."/>
        </authorList>
    </citation>
    <scope>NUCLEOTIDE SEQUENCE [LARGE SCALE GENOMIC DNA]</scope>
    <source>
        <strain evidence="6">R28</strain>
    </source>
</reference>
<dbReference type="PANTHER" id="PTHR30061">
    <property type="entry name" value="MALTOSE-BINDING PERIPLASMIC PROTEIN"/>
    <property type="match status" value="1"/>
</dbReference>